<protein>
    <recommendedName>
        <fullName evidence="4">Large ribosomal subunit protein bL9m</fullName>
    </recommendedName>
    <alternativeName>
        <fullName evidence="5">39S ribosomal protein L9, mitochondrial</fullName>
    </alternativeName>
</protein>
<dbReference type="Gene3D" id="3.40.5.10">
    <property type="entry name" value="Ribosomal protein L9, N-terminal domain"/>
    <property type="match status" value="1"/>
</dbReference>
<evidence type="ECO:0000256" key="3">
    <source>
        <dbReference type="ARBA" id="ARBA00023274"/>
    </source>
</evidence>
<keyword evidence="3" id="KW-0687">Ribonucleoprotein</keyword>
<evidence type="ECO:0000313" key="7">
    <source>
        <dbReference type="EMBL" id="KAJ3649274.1"/>
    </source>
</evidence>
<dbReference type="EMBL" id="JALNTZ010000006">
    <property type="protein sequence ID" value="KAJ3649274.1"/>
    <property type="molecule type" value="Genomic_DNA"/>
</dbReference>
<dbReference type="GO" id="GO:0006412">
    <property type="term" value="P:translation"/>
    <property type="evidence" value="ECO:0007669"/>
    <property type="project" value="InterPro"/>
</dbReference>
<dbReference type="InterPro" id="IPR036935">
    <property type="entry name" value="Ribosomal_bL9_N_sf"/>
</dbReference>
<dbReference type="AlphaFoldDB" id="A0AA38I8J4"/>
<evidence type="ECO:0000256" key="4">
    <source>
        <dbReference type="ARBA" id="ARBA00035194"/>
    </source>
</evidence>
<comment type="similarity">
    <text evidence="1">Belongs to the bacterial ribosomal protein bL9 family.</text>
</comment>
<dbReference type="GO" id="GO:1990904">
    <property type="term" value="C:ribonucleoprotein complex"/>
    <property type="evidence" value="ECO:0007669"/>
    <property type="project" value="UniProtKB-KW"/>
</dbReference>
<dbReference type="PANTHER" id="PTHR21368">
    <property type="entry name" value="50S RIBOSOMAL PROTEIN L9"/>
    <property type="match status" value="1"/>
</dbReference>
<evidence type="ECO:0000256" key="5">
    <source>
        <dbReference type="ARBA" id="ARBA00035381"/>
    </source>
</evidence>
<dbReference type="GO" id="GO:0003735">
    <property type="term" value="F:structural constituent of ribosome"/>
    <property type="evidence" value="ECO:0007669"/>
    <property type="project" value="InterPro"/>
</dbReference>
<evidence type="ECO:0000313" key="8">
    <source>
        <dbReference type="Proteomes" id="UP001168821"/>
    </source>
</evidence>
<dbReference type="InterPro" id="IPR009027">
    <property type="entry name" value="Ribosomal_bL9/RNase_H1_N"/>
</dbReference>
<gene>
    <name evidence="7" type="ORF">Zmor_021026</name>
</gene>
<dbReference type="Proteomes" id="UP001168821">
    <property type="component" value="Unassembled WGS sequence"/>
</dbReference>
<keyword evidence="2" id="KW-0689">Ribosomal protein</keyword>
<feature type="domain" description="Ribosomal protein L9" evidence="6">
    <location>
        <begin position="76"/>
        <end position="121"/>
    </location>
</feature>
<keyword evidence="8" id="KW-1185">Reference proteome</keyword>
<dbReference type="GO" id="GO:0005840">
    <property type="term" value="C:ribosome"/>
    <property type="evidence" value="ECO:0007669"/>
    <property type="project" value="UniProtKB-KW"/>
</dbReference>
<dbReference type="SUPFAM" id="SSF55658">
    <property type="entry name" value="L9 N-domain-like"/>
    <property type="match status" value="1"/>
</dbReference>
<name>A0AA38I8J4_9CUCU</name>
<accession>A0AA38I8J4</accession>
<dbReference type="InterPro" id="IPR020070">
    <property type="entry name" value="Ribosomal_bL9_N"/>
</dbReference>
<sequence>MWKSLIRTITPLSKTTNCLLSAETSIQQQLRTTFILKRRINPPLSKKGGPPKKLRTRNYLYELVKDTNCDKQANIDLILTSYVDGLGNVGDRVSVKSYQAYDQLLLPGLAVYATPENLEKYKDVEVKDMKVYSSSTALGVMQVLSKITLSVVMNKDSPWTIQPWHISASFRKCCYMVPEYAISIPEKPIKGPNLDIEGKEFYITVTINKTEQFKVRCRIHHWSTNIRERLPYEEGFWKVPGELLFPEDEEIAKAQSQNK</sequence>
<reference evidence="7" key="1">
    <citation type="journal article" date="2023" name="G3 (Bethesda)">
        <title>Whole genome assemblies of Zophobas morio and Tenebrio molitor.</title>
        <authorList>
            <person name="Kaur S."/>
            <person name="Stinson S.A."/>
            <person name="diCenzo G.C."/>
        </authorList>
    </citation>
    <scope>NUCLEOTIDE SEQUENCE</scope>
    <source>
        <strain evidence="7">QUZm001</strain>
    </source>
</reference>
<organism evidence="7 8">
    <name type="scientific">Zophobas morio</name>
    <dbReference type="NCBI Taxonomy" id="2755281"/>
    <lineage>
        <taxon>Eukaryota</taxon>
        <taxon>Metazoa</taxon>
        <taxon>Ecdysozoa</taxon>
        <taxon>Arthropoda</taxon>
        <taxon>Hexapoda</taxon>
        <taxon>Insecta</taxon>
        <taxon>Pterygota</taxon>
        <taxon>Neoptera</taxon>
        <taxon>Endopterygota</taxon>
        <taxon>Coleoptera</taxon>
        <taxon>Polyphaga</taxon>
        <taxon>Cucujiformia</taxon>
        <taxon>Tenebrionidae</taxon>
        <taxon>Zophobas</taxon>
    </lineage>
</organism>
<dbReference type="InterPro" id="IPR000244">
    <property type="entry name" value="Ribosomal_bL9"/>
</dbReference>
<evidence type="ECO:0000256" key="2">
    <source>
        <dbReference type="ARBA" id="ARBA00022980"/>
    </source>
</evidence>
<evidence type="ECO:0000256" key="1">
    <source>
        <dbReference type="ARBA" id="ARBA00010605"/>
    </source>
</evidence>
<evidence type="ECO:0000259" key="6">
    <source>
        <dbReference type="Pfam" id="PF01281"/>
    </source>
</evidence>
<dbReference type="Pfam" id="PF01281">
    <property type="entry name" value="Ribosomal_L9_N"/>
    <property type="match status" value="1"/>
</dbReference>
<comment type="caution">
    <text evidence="7">The sequence shown here is derived from an EMBL/GenBank/DDBJ whole genome shotgun (WGS) entry which is preliminary data.</text>
</comment>
<proteinExistence type="inferred from homology"/>